<dbReference type="EMBL" id="CDMC01000007">
    <property type="protein sequence ID" value="CEN62311.1"/>
    <property type="molecule type" value="Genomic_DNA"/>
</dbReference>
<organism evidence="2 3">
    <name type="scientific">Aspergillus calidoustus</name>
    <dbReference type="NCBI Taxonomy" id="454130"/>
    <lineage>
        <taxon>Eukaryota</taxon>
        <taxon>Fungi</taxon>
        <taxon>Dikarya</taxon>
        <taxon>Ascomycota</taxon>
        <taxon>Pezizomycotina</taxon>
        <taxon>Eurotiomycetes</taxon>
        <taxon>Eurotiomycetidae</taxon>
        <taxon>Eurotiales</taxon>
        <taxon>Aspergillaceae</taxon>
        <taxon>Aspergillus</taxon>
        <taxon>Aspergillus subgen. Nidulantes</taxon>
    </lineage>
</organism>
<gene>
    <name evidence="2" type="ORF">ASPCAL08948</name>
</gene>
<feature type="region of interest" description="Disordered" evidence="1">
    <location>
        <begin position="783"/>
        <end position="821"/>
    </location>
</feature>
<proteinExistence type="predicted"/>
<keyword evidence="3" id="KW-1185">Reference proteome</keyword>
<evidence type="ECO:0000256" key="1">
    <source>
        <dbReference type="SAM" id="MobiDB-lite"/>
    </source>
</evidence>
<protein>
    <submittedName>
        <fullName evidence="2">Uncharacterized protein</fullName>
    </submittedName>
</protein>
<sequence>MHACWALQTLSSQPSHPVNRHLHLPISSTTKIPATKKARDRNPTLAMRNPADLPLELFTSVLDDVLAEESTVNQACHLLLIDHKWQRILLPWIYTKWTYDGAQHSFHSLWKFWLTVNRNPDIAGLVETLVIGNWGFNEYETLGHDFDYTLETSDLDLMRAKIYTIGLQDHEETILKDLARGDRRPIMALLLTCFPNVTAIDAHVPRSDPILGAVLRRILAQRKRAASAAKRTTSTDGPPIPLTRLTSIRLWCEVYIETDLDLNGAYVDRARLRLDDVWPLLFLPGLETLGLYEVDFQGMLGILRAQGHGHGHGTIQDLTVACALYSEAALEDFQAFMAAMRRLQRFSFSFDDMYCGFADVDPPLVISNSDLWPILKRHQQSLQVLDIYRHADRRSYDRQIGHTNELAGFRQLRHLSLQVDTLLGGDTESPPPPTLVQDSLPAGLQTLTFYQGEGLKMIHNLEAQIANLVSSKKFPSLTRITLEDMHHSNFARAMFESQSLQHILHTAGTSISFASSNPHQDPLGTNYKLVAGGRNPTLSLESYKLRLSGQQRYRMVMDQLNPMEEDTDREPSTAGDMDFGPHERYCLPFTDHRGSTAYMVFNAYAKCPLPKLYSFAVYLTHRDIDPHHPDIHDSLKAFYEAATSTDCDNLAVPDIWRLDFYFVPGATDTQCVEHFHSELAVRGTFDTTIQRYREDRREDPPREPPSHPGTLPGMVDWYDDHLTAGQMLFICEDIPSPAAHGSSDPGWVMWQVWFGSKPTRKPWEMEEWEREYFGLSEYANGPPEGWVDGNAGDGDGGDEGTRNSDGDAGGEQQPTSAPRIVKSRCTMTRENPLWDGEDVIIFGAIMSANRPMAHEKVRDFWTNAKAWGWKNW</sequence>
<feature type="region of interest" description="Disordered" evidence="1">
    <location>
        <begin position="693"/>
        <end position="712"/>
    </location>
</feature>
<dbReference type="STRING" id="454130.A0A0U5GTW9"/>
<name>A0A0U5GTW9_ASPCI</name>
<feature type="compositionally biased region" description="Basic and acidic residues" evidence="1">
    <location>
        <begin position="693"/>
        <end position="705"/>
    </location>
</feature>
<dbReference type="Proteomes" id="UP000054771">
    <property type="component" value="Unassembled WGS sequence"/>
</dbReference>
<dbReference type="AlphaFoldDB" id="A0A0U5GTW9"/>
<evidence type="ECO:0000313" key="2">
    <source>
        <dbReference type="EMBL" id="CEN62311.1"/>
    </source>
</evidence>
<reference evidence="3" key="1">
    <citation type="journal article" date="2016" name="Genome Announc.">
        <title>Draft genome sequences of fungus Aspergillus calidoustus.</title>
        <authorList>
            <person name="Horn F."/>
            <person name="Linde J."/>
            <person name="Mattern D.J."/>
            <person name="Walther G."/>
            <person name="Guthke R."/>
            <person name="Scherlach K."/>
            <person name="Martin K."/>
            <person name="Brakhage A.A."/>
            <person name="Petzke L."/>
            <person name="Valiante V."/>
        </authorList>
    </citation>
    <scope>NUCLEOTIDE SEQUENCE [LARGE SCALE GENOMIC DNA]</scope>
    <source>
        <strain evidence="3">SF006504</strain>
    </source>
</reference>
<evidence type="ECO:0000313" key="3">
    <source>
        <dbReference type="Proteomes" id="UP000054771"/>
    </source>
</evidence>
<accession>A0A0U5GTW9</accession>
<dbReference type="OrthoDB" id="5402033at2759"/>